<protein>
    <submittedName>
        <fullName evidence="2">Uncharacterized protein</fullName>
    </submittedName>
</protein>
<comment type="caution">
    <text evidence="2">The sequence shown here is derived from an EMBL/GenBank/DDBJ whole genome shotgun (WGS) entry which is preliminary data.</text>
</comment>
<dbReference type="EMBL" id="JABFUD020000010">
    <property type="protein sequence ID" value="KAI5074825.1"/>
    <property type="molecule type" value="Genomic_DNA"/>
</dbReference>
<feature type="compositionally biased region" description="Polar residues" evidence="1">
    <location>
        <begin position="112"/>
        <end position="126"/>
    </location>
</feature>
<evidence type="ECO:0000256" key="1">
    <source>
        <dbReference type="SAM" id="MobiDB-lite"/>
    </source>
</evidence>
<accession>A0A9D4UVY4</accession>
<keyword evidence="3" id="KW-1185">Reference proteome</keyword>
<feature type="region of interest" description="Disordered" evidence="1">
    <location>
        <begin position="105"/>
        <end position="144"/>
    </location>
</feature>
<dbReference type="Proteomes" id="UP000886520">
    <property type="component" value="Chromosome 10"/>
</dbReference>
<dbReference type="AlphaFoldDB" id="A0A9D4UVY4"/>
<evidence type="ECO:0000313" key="2">
    <source>
        <dbReference type="EMBL" id="KAI5074825.1"/>
    </source>
</evidence>
<reference evidence="2" key="1">
    <citation type="submission" date="2021-01" db="EMBL/GenBank/DDBJ databases">
        <title>Adiantum capillus-veneris genome.</title>
        <authorList>
            <person name="Fang Y."/>
            <person name="Liao Q."/>
        </authorList>
    </citation>
    <scope>NUCLEOTIDE SEQUENCE</scope>
    <source>
        <strain evidence="2">H3</strain>
        <tissue evidence="2">Leaf</tissue>
    </source>
</reference>
<sequence length="144" mass="16567">MELKARLELQDTTIQRLRETPRAVRGRPEDNSREVQALEEQIKGLQHSLKSEQQQRTLLAEDFVREEEKLKANNEELSQQLAELQELLVDNAATATQKEVDVQRHLQELQAEPSTGETEMSAQTEHMQIPEGAEDPKPIEEEMQ</sequence>
<gene>
    <name evidence="2" type="ORF">GOP47_0010786</name>
</gene>
<feature type="compositionally biased region" description="Basic and acidic residues" evidence="1">
    <location>
        <begin position="134"/>
        <end position="144"/>
    </location>
</feature>
<name>A0A9D4UVY4_ADICA</name>
<evidence type="ECO:0000313" key="3">
    <source>
        <dbReference type="Proteomes" id="UP000886520"/>
    </source>
</evidence>
<organism evidence="2 3">
    <name type="scientific">Adiantum capillus-veneris</name>
    <name type="common">Maidenhair fern</name>
    <dbReference type="NCBI Taxonomy" id="13818"/>
    <lineage>
        <taxon>Eukaryota</taxon>
        <taxon>Viridiplantae</taxon>
        <taxon>Streptophyta</taxon>
        <taxon>Embryophyta</taxon>
        <taxon>Tracheophyta</taxon>
        <taxon>Polypodiopsida</taxon>
        <taxon>Polypodiidae</taxon>
        <taxon>Polypodiales</taxon>
        <taxon>Pteridineae</taxon>
        <taxon>Pteridaceae</taxon>
        <taxon>Vittarioideae</taxon>
        <taxon>Adiantum</taxon>
    </lineage>
</organism>
<proteinExistence type="predicted"/>